<keyword evidence="1" id="KW-0175">Coiled coil</keyword>
<evidence type="ECO:0000313" key="2">
    <source>
        <dbReference type="EMBL" id="MDQ0253600.1"/>
    </source>
</evidence>
<dbReference type="EMBL" id="JAUSUG010000003">
    <property type="protein sequence ID" value="MDQ0253600.1"/>
    <property type="molecule type" value="Genomic_DNA"/>
</dbReference>
<organism evidence="2 3">
    <name type="scientific">Evansella vedderi</name>
    <dbReference type="NCBI Taxonomy" id="38282"/>
    <lineage>
        <taxon>Bacteria</taxon>
        <taxon>Bacillati</taxon>
        <taxon>Bacillota</taxon>
        <taxon>Bacilli</taxon>
        <taxon>Bacillales</taxon>
        <taxon>Bacillaceae</taxon>
        <taxon>Evansella</taxon>
    </lineage>
</organism>
<dbReference type="Proteomes" id="UP001230005">
    <property type="component" value="Unassembled WGS sequence"/>
</dbReference>
<gene>
    <name evidence="2" type="ORF">J2S74_000972</name>
</gene>
<comment type="caution">
    <text evidence="2">The sequence shown here is derived from an EMBL/GenBank/DDBJ whole genome shotgun (WGS) entry which is preliminary data.</text>
</comment>
<dbReference type="RefSeq" id="WP_307322474.1">
    <property type="nucleotide sequence ID" value="NZ_JAUSUG010000003.1"/>
</dbReference>
<accession>A0ABT9ZTV9</accession>
<evidence type="ECO:0000256" key="1">
    <source>
        <dbReference type="SAM" id="Coils"/>
    </source>
</evidence>
<dbReference type="Pfam" id="PF10732">
    <property type="entry name" value="DUF2524"/>
    <property type="match status" value="1"/>
</dbReference>
<sequence>MTNEQVEQYINKIKETINEAQKELAEVKIVRENDPTDYSYLMQQLQQLNEDMGDYLANATPKQREDLLEAREYLHYTQEIMTRGI</sequence>
<evidence type="ECO:0000313" key="3">
    <source>
        <dbReference type="Proteomes" id="UP001230005"/>
    </source>
</evidence>
<feature type="coiled-coil region" evidence="1">
    <location>
        <begin position="3"/>
        <end position="33"/>
    </location>
</feature>
<keyword evidence="3" id="KW-1185">Reference proteome</keyword>
<proteinExistence type="predicted"/>
<protein>
    <submittedName>
        <fullName evidence="2">Phage infection (PIP) family protein YhgE</fullName>
    </submittedName>
</protein>
<name>A0ABT9ZTV9_9BACI</name>
<reference evidence="2 3" key="1">
    <citation type="submission" date="2023-07" db="EMBL/GenBank/DDBJ databases">
        <title>Genomic Encyclopedia of Type Strains, Phase IV (KMG-IV): sequencing the most valuable type-strain genomes for metagenomic binning, comparative biology and taxonomic classification.</title>
        <authorList>
            <person name="Goeker M."/>
        </authorList>
    </citation>
    <scope>NUCLEOTIDE SEQUENCE [LARGE SCALE GENOMIC DNA]</scope>
    <source>
        <strain evidence="2 3">DSM 9768</strain>
    </source>
</reference>
<dbReference type="InterPro" id="IPR019668">
    <property type="entry name" value="Uncharacterised_YtzC"/>
</dbReference>